<dbReference type="Gene3D" id="1.10.246.140">
    <property type="match status" value="1"/>
</dbReference>
<reference evidence="4" key="1">
    <citation type="submission" date="2016-05" db="EMBL/GenBank/DDBJ databases">
        <title>Comparative genomics of biotechnologically important yeasts.</title>
        <authorList>
            <consortium name="DOE Joint Genome Institute"/>
            <person name="Riley R."/>
            <person name="Haridas S."/>
            <person name="Wolfe K.H."/>
            <person name="Lopes M.R."/>
            <person name="Hittinger C.T."/>
            <person name="Goker M."/>
            <person name="Salamov A."/>
            <person name="Wisecaver J."/>
            <person name="Long T.M."/>
            <person name="Aerts A.L."/>
            <person name="Barry K."/>
            <person name="Choi C."/>
            <person name="Clum A."/>
            <person name="Coughlan A.Y."/>
            <person name="Deshpande S."/>
            <person name="Douglass A.P."/>
            <person name="Hanson S.J."/>
            <person name="Klenk H.-P."/>
            <person name="Labutti K."/>
            <person name="Lapidus A."/>
            <person name="Lindquist E."/>
            <person name="Lipzen A."/>
            <person name="Meier-Kolthoff J.P."/>
            <person name="Ohm R.A."/>
            <person name="Otillar R.P."/>
            <person name="Pangilinan J."/>
            <person name="Peng Y."/>
            <person name="Rokas A."/>
            <person name="Rosa C.A."/>
            <person name="Scheuner C."/>
            <person name="Sibirny A.A."/>
            <person name="Slot J.C."/>
            <person name="Stielow J.B."/>
            <person name="Sun H."/>
            <person name="Kurtzman C.P."/>
            <person name="Blackwell M."/>
            <person name="Grigoriev I.V."/>
            <person name="Jeffries T.W."/>
        </authorList>
    </citation>
    <scope>NUCLEOTIDE SEQUENCE [LARGE SCALE GENOMIC DNA]</scope>
    <source>
        <strain evidence="4">NRRL Y-12698</strain>
    </source>
</reference>
<accession>A0A1E3QLX9</accession>
<dbReference type="GO" id="GO:0003713">
    <property type="term" value="F:transcription coactivator activity"/>
    <property type="evidence" value="ECO:0007669"/>
    <property type="project" value="UniProtKB-UniRule"/>
</dbReference>
<dbReference type="Proteomes" id="UP000094336">
    <property type="component" value="Unassembled WGS sequence"/>
</dbReference>
<keyword evidence="1 2" id="KW-0811">Translocation</keyword>
<keyword evidence="2" id="KW-0010">Activator</keyword>
<name>A0A1E3QLX9_9ASCO</name>
<evidence type="ECO:0000313" key="3">
    <source>
        <dbReference type="EMBL" id="ODQ78660.1"/>
    </source>
</evidence>
<dbReference type="GO" id="GO:0006406">
    <property type="term" value="P:mRNA export from nucleus"/>
    <property type="evidence" value="ECO:0007669"/>
    <property type="project" value="UniProtKB-UniRule"/>
</dbReference>
<keyword evidence="4" id="KW-1185">Reference proteome</keyword>
<dbReference type="GO" id="GO:0005643">
    <property type="term" value="C:nuclear pore"/>
    <property type="evidence" value="ECO:0007669"/>
    <property type="project" value="UniProtKB-UniRule"/>
</dbReference>
<keyword evidence="2" id="KW-0509">mRNA transport</keyword>
<dbReference type="GO" id="GO:0006325">
    <property type="term" value="P:chromatin organization"/>
    <property type="evidence" value="ECO:0007669"/>
    <property type="project" value="UniProtKB-KW"/>
</dbReference>
<dbReference type="InterPro" id="IPR018783">
    <property type="entry name" value="TF_ENY2"/>
</dbReference>
<keyword evidence="2" id="KW-0539">Nucleus</keyword>
<keyword evidence="2" id="KW-0805">Transcription regulation</keyword>
<evidence type="ECO:0000256" key="1">
    <source>
        <dbReference type="ARBA" id="ARBA00023010"/>
    </source>
</evidence>
<dbReference type="GO" id="GO:0000124">
    <property type="term" value="C:SAGA complex"/>
    <property type="evidence" value="ECO:0007669"/>
    <property type="project" value="UniProtKB-UniRule"/>
</dbReference>
<keyword evidence="2" id="KW-0804">Transcription</keyword>
<keyword evidence="2" id="KW-0813">Transport</keyword>
<dbReference type="EMBL" id="KV454434">
    <property type="protein sequence ID" value="ODQ78660.1"/>
    <property type="molecule type" value="Genomic_DNA"/>
</dbReference>
<keyword evidence="2" id="KW-0963">Cytoplasm</keyword>
<dbReference type="Pfam" id="PF10163">
    <property type="entry name" value="EnY2"/>
    <property type="match status" value="1"/>
</dbReference>
<comment type="similarity">
    <text evidence="2">Belongs to the ENY2 family.</text>
</comment>
<gene>
    <name evidence="2" type="primary">SUS1</name>
    <name evidence="3" type="ORF">BABINDRAFT_162365</name>
</gene>
<dbReference type="GO" id="GO:0070390">
    <property type="term" value="C:transcription export complex 2"/>
    <property type="evidence" value="ECO:0007669"/>
    <property type="project" value="UniProtKB-UniRule"/>
</dbReference>
<dbReference type="GO" id="GO:0015031">
    <property type="term" value="P:protein transport"/>
    <property type="evidence" value="ECO:0007669"/>
    <property type="project" value="UniProtKB-KW"/>
</dbReference>
<evidence type="ECO:0000256" key="2">
    <source>
        <dbReference type="HAMAP-Rule" id="MF_03046"/>
    </source>
</evidence>
<dbReference type="GO" id="GO:0006368">
    <property type="term" value="P:transcription elongation by RNA polymerase II"/>
    <property type="evidence" value="ECO:0007669"/>
    <property type="project" value="UniProtKB-UniRule"/>
</dbReference>
<dbReference type="AlphaFoldDB" id="A0A1E3QLX9"/>
<protein>
    <recommendedName>
        <fullName evidence="2">Transcription and mRNA export factor SUS1</fullName>
    </recommendedName>
</protein>
<dbReference type="RefSeq" id="XP_018983988.1">
    <property type="nucleotide sequence ID" value="XM_019129313.1"/>
</dbReference>
<dbReference type="GeneID" id="30147166"/>
<sequence length="96" mass="10692">MSDSETNALKSQIQEHLISSGNYDRLSKALATKLYETGWVDSMKQAATAKASTMDKPNFDELNESLQQKGMDLVNDTVKRDMMALIKEYLDGVISS</sequence>
<evidence type="ECO:0000313" key="4">
    <source>
        <dbReference type="Proteomes" id="UP000094336"/>
    </source>
</evidence>
<dbReference type="PANTHER" id="PTHR12514">
    <property type="entry name" value="ENHANCER OF YELLOW 2 TRANSCRIPTION FACTOR"/>
    <property type="match status" value="1"/>
</dbReference>
<dbReference type="STRING" id="984486.A0A1E3QLX9"/>
<dbReference type="HAMAP" id="MF_03046">
    <property type="entry name" value="ENY2_Sus1"/>
    <property type="match status" value="1"/>
</dbReference>
<comment type="subcellular location">
    <subcellularLocation>
        <location evidence="2">Nucleus</location>
        <location evidence="2">Nucleoplasm</location>
    </subcellularLocation>
    <subcellularLocation>
        <location evidence="2">Cytoplasm</location>
        <location evidence="2">P-body</location>
    </subcellularLocation>
</comment>
<comment type="subunit">
    <text evidence="2">Component of the nuclear pore complex (NPC)-associated TREX-2 complex (transcription and export complex 2), composed of at least SUS1, SAC3, THP1, SEM1, and CDC31. TREX-2 contains 2 SUS1 chains. The TREX-2 complex interacts with the nucleoporin NUP1. Component of the 1.8 MDa SAGA transcription coactivator-HAT complex. SAGA is built of 5 distinct domains with specialized functions. Within the SAGA complex, SUS1, SGF11, SGF73 and UBP8 form an additional subcomplex of SAGA called the DUB module (deubiquitination module). Interacts directly with THP1, SAC3, SGF11, and with the RNA polymerase II.</text>
</comment>
<proteinExistence type="inferred from homology"/>
<dbReference type="InterPro" id="IPR038212">
    <property type="entry name" value="TF_EnY2_sf"/>
</dbReference>
<comment type="function">
    <text evidence="2">Involved in mRNA export coupled transcription activation by association with both the TREX-2 and the SAGA complexes. At the promoters, SAGA is required for recruitment of the basal transcription machinery. It influences RNA polymerase II transcriptional activity through different activities such as TBP interaction and promoter selectivity, interaction with transcription activators, and chromatin modification through histone acetylation and deubiquitination. Within the SAGA complex, participates to a subcomplex required for deubiquitination of H2B and for the maintenance of steady-state H3 methylation levels. The TREX-2 complex functions in docking export-competent ribonucleoprotein particles (mRNPs) to the nuclear entrance of the nuclear pore complex (nuclear basket). TREX-2 participates in mRNA export and accurate chromatin positioning in the nucleus by tethering genes to the nuclear periphery. May also be involved in cytoplasmic mRNA decay by interaction with components of P-bodies.</text>
</comment>
<keyword evidence="2" id="KW-0653">Protein transport</keyword>
<dbReference type="OrthoDB" id="6221744at2759"/>
<dbReference type="GO" id="GO:0000932">
    <property type="term" value="C:P-body"/>
    <property type="evidence" value="ECO:0007669"/>
    <property type="project" value="UniProtKB-SubCell"/>
</dbReference>
<keyword evidence="2" id="KW-0156">Chromatin regulator</keyword>
<organism evidence="3 4">
    <name type="scientific">Babjeviella inositovora NRRL Y-12698</name>
    <dbReference type="NCBI Taxonomy" id="984486"/>
    <lineage>
        <taxon>Eukaryota</taxon>
        <taxon>Fungi</taxon>
        <taxon>Dikarya</taxon>
        <taxon>Ascomycota</taxon>
        <taxon>Saccharomycotina</taxon>
        <taxon>Pichiomycetes</taxon>
        <taxon>Serinales incertae sedis</taxon>
        <taxon>Babjeviella</taxon>
    </lineage>
</organism>
<dbReference type="GO" id="GO:0071819">
    <property type="term" value="C:DUBm complex"/>
    <property type="evidence" value="ECO:0007669"/>
    <property type="project" value="UniProtKB-UniRule"/>
</dbReference>
<dbReference type="GO" id="GO:0005654">
    <property type="term" value="C:nucleoplasm"/>
    <property type="evidence" value="ECO:0007669"/>
    <property type="project" value="UniProtKB-SubCell"/>
</dbReference>